<accession>A0A0F9G2I5</accession>
<comment type="caution">
    <text evidence="1">The sequence shown here is derived from an EMBL/GenBank/DDBJ whole genome shotgun (WGS) entry which is preliminary data.</text>
</comment>
<evidence type="ECO:0000313" key="1">
    <source>
        <dbReference type="EMBL" id="KKL92904.1"/>
    </source>
</evidence>
<dbReference type="EMBL" id="LAZR01019340">
    <property type="protein sequence ID" value="KKL92904.1"/>
    <property type="molecule type" value="Genomic_DNA"/>
</dbReference>
<dbReference type="AlphaFoldDB" id="A0A0F9G2I5"/>
<dbReference type="InterPro" id="IPR007825">
    <property type="entry name" value="Major_OMP_Legionella"/>
</dbReference>
<reference evidence="1" key="1">
    <citation type="journal article" date="2015" name="Nature">
        <title>Complex archaea that bridge the gap between prokaryotes and eukaryotes.</title>
        <authorList>
            <person name="Spang A."/>
            <person name="Saw J.H."/>
            <person name="Jorgensen S.L."/>
            <person name="Zaremba-Niedzwiedzka K."/>
            <person name="Martijn J."/>
            <person name="Lind A.E."/>
            <person name="van Eijk R."/>
            <person name="Schleper C."/>
            <person name="Guy L."/>
            <person name="Ettema T.J."/>
        </authorList>
    </citation>
    <scope>NUCLEOTIDE SEQUENCE</scope>
</reference>
<protein>
    <recommendedName>
        <fullName evidence="2">Protochlamydia outer membrane protein domain-containing protein</fullName>
    </recommendedName>
</protein>
<evidence type="ECO:0008006" key="2">
    <source>
        <dbReference type="Google" id="ProtNLM"/>
    </source>
</evidence>
<name>A0A0F9G2I5_9ZZZZ</name>
<dbReference type="Pfam" id="PF05150">
    <property type="entry name" value="Legionella_OMP"/>
    <property type="match status" value="1"/>
</dbReference>
<gene>
    <name evidence="1" type="ORF">LCGC14_1880030</name>
</gene>
<sequence length="351" mass="40842">MKIKKFLIISLILLTNIAFSKTTTNQDSSQKTPILSKPTPYQTKTISKSYDSDQCLYPAYSAPARIDVQAGWNFIVSGSFIYWQPEMVGIDLGYIQSNDLSTQAHSVVNFDSDYYPGFKVLLGTHYDYDNWNINARYTRYHAKEKDKNSKGDIIFHVFSDTVSITPLRSIWNPQIDYFDLEVGRPYYSGKHLVIKPYASVKGGWSKQKFRLNAQVSNENQEANFRTKSWFLGPRGALDINWLLTHDFRIFLNSSVSLMYQKFKTQDRFISRFYNPLTFTTKFDVKSIQLTPAIDLNPGLGWSTYFDHNNWHVDLFAAYNFVYFFNQNEFLSVDTRGDFMLHGFELSLKFNF</sequence>
<proteinExistence type="predicted"/>
<organism evidence="1">
    <name type="scientific">marine sediment metagenome</name>
    <dbReference type="NCBI Taxonomy" id="412755"/>
    <lineage>
        <taxon>unclassified sequences</taxon>
        <taxon>metagenomes</taxon>
        <taxon>ecological metagenomes</taxon>
    </lineage>
</organism>